<reference evidence="2" key="1">
    <citation type="journal article" date="2023" name="Hortic. Res.">
        <title>A chromosome-level phased genome enabling allele-level studies in sweet orange: a case study on citrus Huanglongbing tolerance.</title>
        <authorList>
            <person name="Wu B."/>
            <person name="Yu Q."/>
            <person name="Deng Z."/>
            <person name="Duan Y."/>
            <person name="Luo F."/>
            <person name="Gmitter F. Jr."/>
        </authorList>
    </citation>
    <scope>NUCLEOTIDE SEQUENCE [LARGE SCALE GENOMIC DNA]</scope>
    <source>
        <strain evidence="2">cv. Valencia</strain>
    </source>
</reference>
<organism evidence="1 2">
    <name type="scientific">Citrus sinensis</name>
    <name type="common">Sweet orange</name>
    <name type="synonym">Citrus aurantium var. sinensis</name>
    <dbReference type="NCBI Taxonomy" id="2711"/>
    <lineage>
        <taxon>Eukaryota</taxon>
        <taxon>Viridiplantae</taxon>
        <taxon>Streptophyta</taxon>
        <taxon>Embryophyta</taxon>
        <taxon>Tracheophyta</taxon>
        <taxon>Spermatophyta</taxon>
        <taxon>Magnoliopsida</taxon>
        <taxon>eudicotyledons</taxon>
        <taxon>Gunneridae</taxon>
        <taxon>Pentapetalae</taxon>
        <taxon>rosids</taxon>
        <taxon>malvids</taxon>
        <taxon>Sapindales</taxon>
        <taxon>Rutaceae</taxon>
        <taxon>Aurantioideae</taxon>
        <taxon>Citrus</taxon>
    </lineage>
</organism>
<gene>
    <name evidence="1" type="ORF">KPL71_025897</name>
</gene>
<evidence type="ECO:0000313" key="1">
    <source>
        <dbReference type="EMBL" id="KAH9678896.1"/>
    </source>
</evidence>
<evidence type="ECO:0000313" key="2">
    <source>
        <dbReference type="Proteomes" id="UP000829398"/>
    </source>
</evidence>
<proteinExistence type="predicted"/>
<keyword evidence="2" id="KW-1185">Reference proteome</keyword>
<dbReference type="EMBL" id="CM039178">
    <property type="protein sequence ID" value="KAH9678896.1"/>
    <property type="molecule type" value="Genomic_DNA"/>
</dbReference>
<protein>
    <submittedName>
        <fullName evidence="1">Protein DETOXIFICATION 42</fullName>
    </submittedName>
</protein>
<name>A0ACB8HVX3_CITSI</name>
<dbReference type="Proteomes" id="UP000829398">
    <property type="component" value="Chromosome 9"/>
</dbReference>
<sequence length="486" mass="52088">MAINAVLYLWKIMGKMPLFALFKNTGNIFRKDEIGLEIAQIALPATLALAADPIASLVDTAFIGQIGPVELAAVGVSIAIFNQVSRITIFPLVSVTTSLVAEEDTIKRLTVEAHEEEKLEKGFATSEEMEELISEVECKTMTLNNISAKVEARHERKHIPSASSALVIGSVLGLIQTFFLIAYAKPILNYMGVNSDSPMIKPAQQYLTLRSIGAPAVLLSLALQGIFRGFKDTKTPFYATILGDLANVILDPIFIFLFNWGVSGAAIAHVISQISTNGEGNSCDILCDPGSIIGCKARININGCIPGLPADLAGNLFTCGRACCCCTSKNDFPLVNATTMKTILASAFVKKDYDRATTIASRVLQLSVVLGLVLTVNLLVGLPFSSRLFTKDLKVLQLIGFIAVTQPINALAFVFDGINFGASDFAYSAYSMVSVAVVSILCLFILSSSHGYVGIWVALSMYMSLRAIAGFLRIGSGSGPWSFLKA</sequence>
<comment type="caution">
    <text evidence="1">The sequence shown here is derived from an EMBL/GenBank/DDBJ whole genome shotgun (WGS) entry which is preliminary data.</text>
</comment>
<accession>A0ACB8HVX3</accession>